<dbReference type="PANTHER" id="PTHR33908">
    <property type="entry name" value="MANNOSYLTRANSFERASE YKCB-RELATED"/>
    <property type="match status" value="1"/>
</dbReference>
<feature type="transmembrane region" description="Helical" evidence="8">
    <location>
        <begin position="112"/>
        <end position="128"/>
    </location>
</feature>
<dbReference type="InterPro" id="IPR050297">
    <property type="entry name" value="LipidA_mod_glycosyltrf_83"/>
</dbReference>
<dbReference type="EMBL" id="JAJNCT010000034">
    <property type="protein sequence ID" value="MCD2167814.1"/>
    <property type="molecule type" value="Genomic_DNA"/>
</dbReference>
<evidence type="ECO:0000256" key="7">
    <source>
        <dbReference type="ARBA" id="ARBA00023136"/>
    </source>
</evidence>
<feature type="transmembrane region" description="Helical" evidence="8">
    <location>
        <begin position="134"/>
        <end position="151"/>
    </location>
</feature>
<evidence type="ECO:0000256" key="8">
    <source>
        <dbReference type="SAM" id="Phobius"/>
    </source>
</evidence>
<evidence type="ECO:0000256" key="2">
    <source>
        <dbReference type="ARBA" id="ARBA00022475"/>
    </source>
</evidence>
<keyword evidence="3 10" id="KW-0328">Glycosyltransferase</keyword>
<evidence type="ECO:0000256" key="6">
    <source>
        <dbReference type="ARBA" id="ARBA00022989"/>
    </source>
</evidence>
<proteinExistence type="predicted"/>
<dbReference type="RefSeq" id="WP_230780561.1">
    <property type="nucleotide sequence ID" value="NZ_JAJNCT010000034.1"/>
</dbReference>
<name>A0AAW4Y1I2_9BURK</name>
<feature type="transmembrane region" description="Helical" evidence="8">
    <location>
        <begin position="206"/>
        <end position="225"/>
    </location>
</feature>
<keyword evidence="2" id="KW-1003">Cell membrane</keyword>
<dbReference type="Pfam" id="PF13231">
    <property type="entry name" value="PMT_2"/>
    <property type="match status" value="1"/>
</dbReference>
<keyword evidence="4 10" id="KW-0808">Transferase</keyword>
<dbReference type="EC" id="2.4.-.-" evidence="10"/>
<evidence type="ECO:0000313" key="11">
    <source>
        <dbReference type="Proteomes" id="UP001199260"/>
    </source>
</evidence>
<feature type="transmembrane region" description="Helical" evidence="8">
    <location>
        <begin position="246"/>
        <end position="268"/>
    </location>
</feature>
<reference evidence="10 11" key="1">
    <citation type="submission" date="2021-11" db="EMBL/GenBank/DDBJ databases">
        <title>Genome sequence.</title>
        <authorList>
            <person name="Sun Q."/>
        </authorList>
    </citation>
    <scope>NUCLEOTIDE SEQUENCE [LARGE SCALE GENOMIC DNA]</scope>
    <source>
        <strain evidence="10 11">KCTC 12005</strain>
    </source>
</reference>
<evidence type="ECO:0000256" key="4">
    <source>
        <dbReference type="ARBA" id="ARBA00022679"/>
    </source>
</evidence>
<keyword evidence="6 8" id="KW-1133">Transmembrane helix</keyword>
<keyword evidence="7 8" id="KW-0472">Membrane</keyword>
<feature type="transmembrane region" description="Helical" evidence="8">
    <location>
        <begin position="77"/>
        <end position="100"/>
    </location>
</feature>
<sequence length="515" mass="56514">MTSASPSPAKDWQSQLYRHPLAWVLLLACAHVISRVAISDGMKWDESEQILWSQQFLLGYGAQPPAYSWLQWLVGQLLGPTVLSLSLVKHSLIVLTYVLAWQTGRALLPAKGAFWVAGGLLLMLPFGWDSVRDQTHTILVTAMTFGAWWMALRQVRAPALVNFVGLGIFCGVGMLAKYSFAMLIGVFAVAAFSVPQVRRALLGRGWWLAPLIGLLIFAPHGYWLLHHWREATTETINKMDISTQVSHLKGLGALAAAVFSTLGLWLLVSLASYRSRLWKADAAPSPAADAALPEWRVWAWPLLWRYLALVFAILVGMVLVGDVSSFKQRWVLPLTAVAPLALYVWRPRLLADGVGRGYTTTVLVFALIFLTLATVRPWQSNLRKDPDELNHPVAQLSASLAAAGYDGQGVIVGSDNMVAAMLRSRNPRAYATACTAEFGRMADCLAQARAKAAQTGSGLLYIARMDKATPAWWEPVLATAPGAAIQDLTLPFSHMRASTPPMHYQFVWLPAPITP</sequence>
<gene>
    <name evidence="10" type="ORF">LPW39_22075</name>
</gene>
<evidence type="ECO:0000256" key="5">
    <source>
        <dbReference type="ARBA" id="ARBA00022692"/>
    </source>
</evidence>
<feature type="transmembrane region" description="Helical" evidence="8">
    <location>
        <begin position="358"/>
        <end position="375"/>
    </location>
</feature>
<comment type="caution">
    <text evidence="10">The sequence shown here is derived from an EMBL/GenBank/DDBJ whole genome shotgun (WGS) entry which is preliminary data.</text>
</comment>
<organism evidence="10 11">
    <name type="scientific">Comamonas koreensis</name>
    <dbReference type="NCBI Taxonomy" id="160825"/>
    <lineage>
        <taxon>Bacteria</taxon>
        <taxon>Pseudomonadati</taxon>
        <taxon>Pseudomonadota</taxon>
        <taxon>Betaproteobacteria</taxon>
        <taxon>Burkholderiales</taxon>
        <taxon>Comamonadaceae</taxon>
        <taxon>Comamonas</taxon>
    </lineage>
</organism>
<keyword evidence="5 8" id="KW-0812">Transmembrane</keyword>
<dbReference type="GO" id="GO:0009103">
    <property type="term" value="P:lipopolysaccharide biosynthetic process"/>
    <property type="evidence" value="ECO:0007669"/>
    <property type="project" value="UniProtKB-ARBA"/>
</dbReference>
<feature type="transmembrane region" description="Helical" evidence="8">
    <location>
        <begin position="21"/>
        <end position="38"/>
    </location>
</feature>
<dbReference type="PANTHER" id="PTHR33908:SF11">
    <property type="entry name" value="MEMBRANE PROTEIN"/>
    <property type="match status" value="1"/>
</dbReference>
<dbReference type="GO" id="GO:0005886">
    <property type="term" value="C:plasma membrane"/>
    <property type="evidence" value="ECO:0007669"/>
    <property type="project" value="UniProtKB-SubCell"/>
</dbReference>
<dbReference type="InterPro" id="IPR038731">
    <property type="entry name" value="RgtA/B/C-like"/>
</dbReference>
<evidence type="ECO:0000313" key="10">
    <source>
        <dbReference type="EMBL" id="MCD2167814.1"/>
    </source>
</evidence>
<feature type="domain" description="Glycosyltransferase RgtA/B/C/D-like" evidence="9">
    <location>
        <begin position="63"/>
        <end position="223"/>
    </location>
</feature>
<protein>
    <submittedName>
        <fullName evidence="10">Glycosyltransferase family 39 protein</fullName>
        <ecNumber evidence="10">2.4.-.-</ecNumber>
    </submittedName>
</protein>
<dbReference type="AlphaFoldDB" id="A0AAW4Y1I2"/>
<feature type="transmembrane region" description="Helical" evidence="8">
    <location>
        <begin position="163"/>
        <end position="194"/>
    </location>
</feature>
<evidence type="ECO:0000256" key="1">
    <source>
        <dbReference type="ARBA" id="ARBA00004651"/>
    </source>
</evidence>
<evidence type="ECO:0000259" key="9">
    <source>
        <dbReference type="Pfam" id="PF13231"/>
    </source>
</evidence>
<comment type="subcellular location">
    <subcellularLocation>
        <location evidence="1">Cell membrane</location>
        <topology evidence="1">Multi-pass membrane protein</topology>
    </subcellularLocation>
</comment>
<accession>A0AAW4Y1I2</accession>
<evidence type="ECO:0000256" key="3">
    <source>
        <dbReference type="ARBA" id="ARBA00022676"/>
    </source>
</evidence>
<keyword evidence="11" id="KW-1185">Reference proteome</keyword>
<dbReference type="GO" id="GO:0016763">
    <property type="term" value="F:pentosyltransferase activity"/>
    <property type="evidence" value="ECO:0007669"/>
    <property type="project" value="TreeGrafter"/>
</dbReference>
<feature type="transmembrane region" description="Helical" evidence="8">
    <location>
        <begin position="303"/>
        <end position="323"/>
    </location>
</feature>
<dbReference type="Proteomes" id="UP001199260">
    <property type="component" value="Unassembled WGS sequence"/>
</dbReference>